<keyword evidence="8" id="KW-1185">Reference proteome</keyword>
<feature type="region of interest" description="Disordered" evidence="6">
    <location>
        <begin position="1"/>
        <end position="206"/>
    </location>
</feature>
<evidence type="ECO:0000313" key="9">
    <source>
        <dbReference type="WBParaSite" id="PSAMB.scaffold182size68474.g2945.t1"/>
    </source>
</evidence>
<dbReference type="Gene3D" id="4.10.60.10">
    <property type="entry name" value="Zinc finger, CCHC-type"/>
    <property type="match status" value="2"/>
</dbReference>
<dbReference type="GO" id="GO:0008270">
    <property type="term" value="F:zinc ion binding"/>
    <property type="evidence" value="ECO:0007669"/>
    <property type="project" value="UniProtKB-KW"/>
</dbReference>
<proteinExistence type="predicted"/>
<evidence type="ECO:0000256" key="5">
    <source>
        <dbReference type="PROSITE-ProRule" id="PRU00047"/>
    </source>
</evidence>
<dbReference type="GO" id="GO:0019899">
    <property type="term" value="F:enzyme binding"/>
    <property type="evidence" value="ECO:0007669"/>
    <property type="project" value="UniProtKB-ARBA"/>
</dbReference>
<dbReference type="SUPFAM" id="SSF57756">
    <property type="entry name" value="Retrovirus zinc finger-like domains"/>
    <property type="match status" value="2"/>
</dbReference>
<protein>
    <submittedName>
        <fullName evidence="9">CCHC-type domain-containing protein</fullName>
    </submittedName>
</protein>
<dbReference type="AlphaFoldDB" id="A0A914VCR8"/>
<evidence type="ECO:0000259" key="7">
    <source>
        <dbReference type="PROSITE" id="PS50158"/>
    </source>
</evidence>
<feature type="compositionally biased region" description="Basic residues" evidence="6">
    <location>
        <begin position="66"/>
        <end position="75"/>
    </location>
</feature>
<dbReference type="WBParaSite" id="PSAMB.scaffold182size68474.g2945.t1">
    <property type="protein sequence ID" value="PSAMB.scaffold182size68474.g2945.t1"/>
    <property type="gene ID" value="PSAMB.scaffold182size68474.g2945"/>
</dbReference>
<evidence type="ECO:0000256" key="2">
    <source>
        <dbReference type="ARBA" id="ARBA00022737"/>
    </source>
</evidence>
<keyword evidence="1" id="KW-0479">Metal-binding</keyword>
<name>A0A914VCR8_9BILA</name>
<feature type="region of interest" description="Disordered" evidence="6">
    <location>
        <begin position="248"/>
        <end position="343"/>
    </location>
</feature>
<keyword evidence="3 5" id="KW-0863">Zinc-finger</keyword>
<evidence type="ECO:0000256" key="6">
    <source>
        <dbReference type="SAM" id="MobiDB-lite"/>
    </source>
</evidence>
<keyword evidence="2" id="KW-0677">Repeat</keyword>
<feature type="domain" description="CCHC-type" evidence="7">
    <location>
        <begin position="458"/>
        <end position="473"/>
    </location>
</feature>
<feature type="compositionally biased region" description="Basic residues" evidence="6">
    <location>
        <begin position="251"/>
        <end position="265"/>
    </location>
</feature>
<dbReference type="GO" id="GO:0003676">
    <property type="term" value="F:nucleic acid binding"/>
    <property type="evidence" value="ECO:0007669"/>
    <property type="project" value="InterPro"/>
</dbReference>
<dbReference type="FunFam" id="4.10.60.10:FF:000091">
    <property type="entry name" value="Zinc finger CCHC-type-containing 9"/>
    <property type="match status" value="1"/>
</dbReference>
<feature type="compositionally biased region" description="Basic and acidic residues" evidence="6">
    <location>
        <begin position="160"/>
        <end position="174"/>
    </location>
</feature>
<accession>A0A914VCR8</accession>
<feature type="compositionally biased region" description="Polar residues" evidence="6">
    <location>
        <begin position="269"/>
        <end position="278"/>
    </location>
</feature>
<dbReference type="InterPro" id="IPR036875">
    <property type="entry name" value="Znf_CCHC_sf"/>
</dbReference>
<sequence>MTRYARAQRDKCAQEGNATPWSELSRPMSHSSNAGDDQLPSKTSPTTEDSSDNNKIESRSENGPKLKAKPMKSKVGKSLPSTEENEERTGKVAEKKKKKRLNTSDAKANTSNETVSEPQIEKKKKKQKKANAAELELDNSTVGVDGDGNATKKKAKKRKNADLKAEVDEKPDQPKKKKKKSKNTSELSPTAPKKEKKEVPLPTRPPNFFADIIKKLSQDEACKTVEGMKSTVRAMVEKGEIVKKEGGLVVRKWKTHERQRLHKKALRGDQTTAATDNSVKQKQKEPKKKQVPEDSAKNQESAKPETDTKPTADVKPQESKPSFKSYAKPDAPPRSYKSKSLSDNELNDMADKFATQTLYDVKQLVNSYVDAGKLSRQDAGIVVKKWRDRERRRVSRGVKKQDNAVCFHCRHSGHVLADCPNVDSTQSGSGICFKCGSTEHKSSRCNRRDVKGFPYATCFVCKQQGHLSRDCEQNPNGIYPDGGSCNICGSQKHLRRDCPTLLGSSAPQTMTIAPMLNTQTMRGADDDDAVHVELDKLPVHNKGVKVVKF</sequence>
<dbReference type="PANTHER" id="PTHR46242">
    <property type="entry name" value="ZINC FINGER CCHC DOMAIN-CONTAINING PROTEIN 9 ZCCHC9"/>
    <property type="match status" value="1"/>
</dbReference>
<feature type="compositionally biased region" description="Basic and acidic residues" evidence="6">
    <location>
        <begin position="282"/>
        <end position="318"/>
    </location>
</feature>
<evidence type="ECO:0000256" key="4">
    <source>
        <dbReference type="ARBA" id="ARBA00022833"/>
    </source>
</evidence>
<reference evidence="9" key="1">
    <citation type="submission" date="2022-11" db="UniProtKB">
        <authorList>
            <consortium name="WormBaseParasite"/>
        </authorList>
    </citation>
    <scope>IDENTIFICATION</scope>
</reference>
<dbReference type="Pfam" id="PF00098">
    <property type="entry name" value="zf-CCHC"/>
    <property type="match status" value="1"/>
</dbReference>
<feature type="compositionally biased region" description="Polar residues" evidence="6">
    <location>
        <begin position="16"/>
        <end position="48"/>
    </location>
</feature>
<evidence type="ECO:0000256" key="1">
    <source>
        <dbReference type="ARBA" id="ARBA00022723"/>
    </source>
</evidence>
<keyword evidence="4" id="KW-0862">Zinc</keyword>
<organism evidence="8 9">
    <name type="scientific">Plectus sambesii</name>
    <dbReference type="NCBI Taxonomy" id="2011161"/>
    <lineage>
        <taxon>Eukaryota</taxon>
        <taxon>Metazoa</taxon>
        <taxon>Ecdysozoa</taxon>
        <taxon>Nematoda</taxon>
        <taxon>Chromadorea</taxon>
        <taxon>Plectida</taxon>
        <taxon>Plectina</taxon>
        <taxon>Plectoidea</taxon>
        <taxon>Plectidae</taxon>
        <taxon>Plectus</taxon>
    </lineage>
</organism>
<evidence type="ECO:0000256" key="3">
    <source>
        <dbReference type="ARBA" id="ARBA00022771"/>
    </source>
</evidence>
<dbReference type="InterPro" id="IPR042246">
    <property type="entry name" value="ZCCHC9"/>
</dbReference>
<feature type="compositionally biased region" description="Basic and acidic residues" evidence="6">
    <location>
        <begin position="52"/>
        <end position="64"/>
    </location>
</feature>
<dbReference type="Proteomes" id="UP000887566">
    <property type="component" value="Unplaced"/>
</dbReference>
<evidence type="ECO:0000313" key="8">
    <source>
        <dbReference type="Proteomes" id="UP000887566"/>
    </source>
</evidence>
<feature type="domain" description="CCHC-type" evidence="7">
    <location>
        <begin position="406"/>
        <end position="421"/>
    </location>
</feature>
<dbReference type="SMART" id="SM00343">
    <property type="entry name" value="ZnF_C2HC"/>
    <property type="match status" value="4"/>
</dbReference>
<dbReference type="InterPro" id="IPR001878">
    <property type="entry name" value="Znf_CCHC"/>
</dbReference>
<dbReference type="PROSITE" id="PS50158">
    <property type="entry name" value="ZF_CCHC"/>
    <property type="match status" value="2"/>
</dbReference>
<dbReference type="PANTHER" id="PTHR46242:SF1">
    <property type="entry name" value="ZINC FINGER CCHC DOMAIN-CONTAINING PROTEIN 9"/>
    <property type="match status" value="1"/>
</dbReference>
<feature type="compositionally biased region" description="Polar residues" evidence="6">
    <location>
        <begin position="103"/>
        <end position="117"/>
    </location>
</feature>
<dbReference type="GO" id="GO:0005730">
    <property type="term" value="C:nucleolus"/>
    <property type="evidence" value="ECO:0007669"/>
    <property type="project" value="TreeGrafter"/>
</dbReference>